<dbReference type="InterPro" id="IPR013154">
    <property type="entry name" value="ADH-like_N"/>
</dbReference>
<dbReference type="AlphaFoldDB" id="A0A2T4HS70"/>
<dbReference type="GO" id="GO:0016491">
    <property type="term" value="F:oxidoreductase activity"/>
    <property type="evidence" value="ECO:0007669"/>
    <property type="project" value="InterPro"/>
</dbReference>
<dbReference type="InterPro" id="IPR050700">
    <property type="entry name" value="YIM1/Zinc_Alcohol_DH_Fams"/>
</dbReference>
<dbReference type="InterPro" id="IPR036291">
    <property type="entry name" value="NAD(P)-bd_dom_sf"/>
</dbReference>
<sequence length="338" mass="36104">MRAFVLKKYGGPDAAEIRDMPRPVPQAHEVLVRVRAASLNPVDYKIREGMLKVVQRYKLPAVMGNDFAGVVEALGDGVTRFAVGDRVFARVAKDALGAFADYAVIPDDLLAPMPASLDFESAASVPLAGLTALQALRDELHLKPGSRVFIPGGAGGVGTFAIQIAKWLGAEVITTASPRGKALVERLGADVVIDYTAQAFEDHVRGMDGVFDLLGGETLKKAFGVVKPGGKVVSIAGLPEPVTARKDLGRGALLATLFWFASYGSRAEARKRGVTYRYLFMHPSGAELAELGQLIDAGNLEPVIDRVFPFSEIKQAFAYLEGGHAKGKVVVRMDENSA</sequence>
<dbReference type="Gene3D" id="3.40.50.720">
    <property type="entry name" value="NAD(P)-binding Rossmann-like Domain"/>
    <property type="match status" value="1"/>
</dbReference>
<dbReference type="Gene3D" id="3.90.180.10">
    <property type="entry name" value="Medium-chain alcohol dehydrogenases, catalytic domain"/>
    <property type="match status" value="1"/>
</dbReference>
<dbReference type="SUPFAM" id="SSF50129">
    <property type="entry name" value="GroES-like"/>
    <property type="match status" value="1"/>
</dbReference>
<dbReference type="PANTHER" id="PTHR11695:SF648">
    <property type="entry name" value="ZINC-BINDING OXIDOREDUCTASE"/>
    <property type="match status" value="1"/>
</dbReference>
<dbReference type="SMART" id="SM00829">
    <property type="entry name" value="PKS_ER"/>
    <property type="match status" value="1"/>
</dbReference>
<dbReference type="InterPro" id="IPR011032">
    <property type="entry name" value="GroES-like_sf"/>
</dbReference>
<evidence type="ECO:0000313" key="3">
    <source>
        <dbReference type="Proteomes" id="UP000241206"/>
    </source>
</evidence>
<evidence type="ECO:0000313" key="2">
    <source>
        <dbReference type="EMBL" id="PTD18648.1"/>
    </source>
</evidence>
<organism evidence="2 3">
    <name type="scientific">Edaphosphingomonas fennica</name>
    <dbReference type="NCBI Taxonomy" id="114404"/>
    <lineage>
        <taxon>Bacteria</taxon>
        <taxon>Pseudomonadati</taxon>
        <taxon>Pseudomonadota</taxon>
        <taxon>Alphaproteobacteria</taxon>
        <taxon>Sphingomonadales</taxon>
        <taxon>Rhizorhabdaceae</taxon>
        <taxon>Edaphosphingomonas</taxon>
    </lineage>
</organism>
<name>A0A2T4HS70_9SPHN</name>
<comment type="caution">
    <text evidence="2">The sequence shown here is derived from an EMBL/GenBank/DDBJ whole genome shotgun (WGS) entry which is preliminary data.</text>
</comment>
<dbReference type="CDD" id="cd05289">
    <property type="entry name" value="MDR_like_2"/>
    <property type="match status" value="1"/>
</dbReference>
<reference evidence="2 3" key="1">
    <citation type="submission" date="2017-11" db="EMBL/GenBank/DDBJ databases">
        <title>Sphingomonas oleivorans sp. nov., isolated from oil-contaminated soil.</title>
        <authorList>
            <person name="Wang L."/>
            <person name="Chen L."/>
        </authorList>
    </citation>
    <scope>NUCLEOTIDE SEQUENCE [LARGE SCALE GENOMIC DNA]</scope>
    <source>
        <strain evidence="2 3">K101</strain>
    </source>
</reference>
<evidence type="ECO:0000259" key="1">
    <source>
        <dbReference type="SMART" id="SM00829"/>
    </source>
</evidence>
<accession>A0A2T4HS70</accession>
<proteinExistence type="predicted"/>
<dbReference type="InterPro" id="IPR020843">
    <property type="entry name" value="ER"/>
</dbReference>
<gene>
    <name evidence="2" type="ORF">CV103_14625</name>
</gene>
<dbReference type="PANTHER" id="PTHR11695">
    <property type="entry name" value="ALCOHOL DEHYDROGENASE RELATED"/>
    <property type="match status" value="1"/>
</dbReference>
<dbReference type="EMBL" id="PHHF01000062">
    <property type="protein sequence ID" value="PTD18648.1"/>
    <property type="molecule type" value="Genomic_DNA"/>
</dbReference>
<dbReference type="Pfam" id="PF13602">
    <property type="entry name" value="ADH_zinc_N_2"/>
    <property type="match status" value="1"/>
</dbReference>
<keyword evidence="3" id="KW-1185">Reference proteome</keyword>
<dbReference type="RefSeq" id="WP_107395357.1">
    <property type="nucleotide sequence ID" value="NZ_PHHF01000062.1"/>
</dbReference>
<dbReference type="Pfam" id="PF08240">
    <property type="entry name" value="ADH_N"/>
    <property type="match status" value="1"/>
</dbReference>
<protein>
    <submittedName>
        <fullName evidence="2">Alcohol dehydrogenase</fullName>
    </submittedName>
</protein>
<feature type="domain" description="Enoyl reductase (ER)" evidence="1">
    <location>
        <begin position="10"/>
        <end position="331"/>
    </location>
</feature>
<dbReference type="SUPFAM" id="SSF51735">
    <property type="entry name" value="NAD(P)-binding Rossmann-fold domains"/>
    <property type="match status" value="1"/>
</dbReference>
<dbReference type="Proteomes" id="UP000241206">
    <property type="component" value="Unassembled WGS sequence"/>
</dbReference>